<feature type="domain" description="Phosphoribosyltransferase" evidence="12">
    <location>
        <begin position="37"/>
        <end position="165"/>
    </location>
</feature>
<evidence type="ECO:0000256" key="9">
    <source>
        <dbReference type="ARBA" id="ARBA00022679"/>
    </source>
</evidence>
<accession>A0A246HQ69</accession>
<dbReference type="InterPro" id="IPR029057">
    <property type="entry name" value="PRTase-like"/>
</dbReference>
<comment type="caution">
    <text evidence="13">The sequence shown here is derived from an EMBL/GenBank/DDBJ whole genome shotgun (WGS) entry which is preliminary data.</text>
</comment>
<name>A0A246HQ69_STEMA</name>
<dbReference type="InterPro" id="IPR050054">
    <property type="entry name" value="UPRTase/APRTase"/>
</dbReference>
<dbReference type="NCBIfam" id="TIGR01090">
    <property type="entry name" value="apt"/>
    <property type="match status" value="1"/>
</dbReference>
<dbReference type="FunFam" id="3.40.50.2020:FF:000021">
    <property type="entry name" value="Adenine phosphoribosyltransferase"/>
    <property type="match status" value="1"/>
</dbReference>
<keyword evidence="10 11" id="KW-0660">Purine salvage</keyword>
<evidence type="ECO:0000256" key="11">
    <source>
        <dbReference type="HAMAP-Rule" id="MF_00004"/>
    </source>
</evidence>
<dbReference type="GO" id="GO:0044209">
    <property type="term" value="P:AMP salvage"/>
    <property type="evidence" value="ECO:0007669"/>
    <property type="project" value="UniProtKB-UniRule"/>
</dbReference>
<dbReference type="GO" id="GO:0006168">
    <property type="term" value="P:adenine salvage"/>
    <property type="evidence" value="ECO:0007669"/>
    <property type="project" value="InterPro"/>
</dbReference>
<organism evidence="13 14">
    <name type="scientific">Stenotrophomonas maltophilia</name>
    <name type="common">Pseudomonas maltophilia</name>
    <name type="synonym">Xanthomonas maltophilia</name>
    <dbReference type="NCBI Taxonomy" id="40324"/>
    <lineage>
        <taxon>Bacteria</taxon>
        <taxon>Pseudomonadati</taxon>
        <taxon>Pseudomonadota</taxon>
        <taxon>Gammaproteobacteria</taxon>
        <taxon>Lysobacterales</taxon>
        <taxon>Lysobacteraceae</taxon>
        <taxon>Stenotrophomonas</taxon>
        <taxon>Stenotrophomonas maltophilia group</taxon>
    </lineage>
</organism>
<reference evidence="13 14" key="1">
    <citation type="submission" date="2017-06" db="EMBL/GenBank/DDBJ databases">
        <authorList>
            <person name="Kim H.J."/>
            <person name="Triplett B.A."/>
        </authorList>
    </citation>
    <scope>NUCLEOTIDE SEQUENCE [LARGE SCALE GENOMIC DNA]</scope>
    <source>
        <strain evidence="13 14">13146</strain>
    </source>
</reference>
<keyword evidence="7 11" id="KW-0963">Cytoplasm</keyword>
<dbReference type="CDD" id="cd06223">
    <property type="entry name" value="PRTases_typeI"/>
    <property type="match status" value="1"/>
</dbReference>
<evidence type="ECO:0000256" key="6">
    <source>
        <dbReference type="ARBA" id="ARBA00011893"/>
    </source>
</evidence>
<dbReference type="GO" id="GO:0006166">
    <property type="term" value="P:purine ribonucleoside salvage"/>
    <property type="evidence" value="ECO:0007669"/>
    <property type="project" value="UniProtKB-UniRule"/>
</dbReference>
<evidence type="ECO:0000256" key="4">
    <source>
        <dbReference type="ARBA" id="ARBA00004659"/>
    </source>
</evidence>
<evidence type="ECO:0000256" key="5">
    <source>
        <dbReference type="ARBA" id="ARBA00008391"/>
    </source>
</evidence>
<dbReference type="SUPFAM" id="SSF53271">
    <property type="entry name" value="PRTase-like"/>
    <property type="match status" value="1"/>
</dbReference>
<comment type="function">
    <text evidence="2 11">Catalyzes a salvage reaction resulting in the formation of AMP, that is energically less costly than de novo synthesis.</text>
</comment>
<dbReference type="HAMAP" id="MF_00004">
    <property type="entry name" value="Aden_phosphoribosyltr"/>
    <property type="match status" value="1"/>
</dbReference>
<evidence type="ECO:0000256" key="7">
    <source>
        <dbReference type="ARBA" id="ARBA00022490"/>
    </source>
</evidence>
<evidence type="ECO:0000259" key="12">
    <source>
        <dbReference type="Pfam" id="PF00156"/>
    </source>
</evidence>
<evidence type="ECO:0000256" key="10">
    <source>
        <dbReference type="ARBA" id="ARBA00022726"/>
    </source>
</evidence>
<dbReference type="PANTHER" id="PTHR32315">
    <property type="entry name" value="ADENINE PHOSPHORIBOSYLTRANSFERASE"/>
    <property type="match status" value="1"/>
</dbReference>
<comment type="pathway">
    <text evidence="4 11">Purine metabolism; AMP biosynthesis via salvage pathway; AMP from adenine: step 1/1.</text>
</comment>
<dbReference type="GO" id="GO:0002055">
    <property type="term" value="F:adenine binding"/>
    <property type="evidence" value="ECO:0007669"/>
    <property type="project" value="TreeGrafter"/>
</dbReference>
<evidence type="ECO:0000313" key="13">
    <source>
        <dbReference type="EMBL" id="OWQ55007.1"/>
    </source>
</evidence>
<dbReference type="EC" id="2.4.2.7" evidence="6 11"/>
<evidence type="ECO:0000256" key="1">
    <source>
        <dbReference type="ARBA" id="ARBA00000868"/>
    </source>
</evidence>
<dbReference type="GO" id="GO:0005737">
    <property type="term" value="C:cytoplasm"/>
    <property type="evidence" value="ECO:0007669"/>
    <property type="project" value="UniProtKB-SubCell"/>
</dbReference>
<dbReference type="GO" id="GO:0003999">
    <property type="term" value="F:adenine phosphoribosyltransferase activity"/>
    <property type="evidence" value="ECO:0007669"/>
    <property type="project" value="UniProtKB-UniRule"/>
</dbReference>
<gene>
    <name evidence="11" type="primary">apt</name>
    <name evidence="13" type="ORF">CEE60_06665</name>
</gene>
<comment type="similarity">
    <text evidence="5 11">Belongs to the purine/pyrimidine phosphoribosyltransferase family.</text>
</comment>
<dbReference type="Pfam" id="PF00156">
    <property type="entry name" value="Pribosyltran"/>
    <property type="match status" value="1"/>
</dbReference>
<comment type="subcellular location">
    <subcellularLocation>
        <location evidence="3 11">Cytoplasm</location>
    </subcellularLocation>
</comment>
<dbReference type="Proteomes" id="UP000198157">
    <property type="component" value="Unassembled WGS sequence"/>
</dbReference>
<dbReference type="InterPro" id="IPR005764">
    <property type="entry name" value="Ade_phspho_trans"/>
</dbReference>
<sequence length="178" mass="18957">MTESSATPAWAGRLRDIADFPKPGILFKDIMPLLADGPDFAAAIDAMVAPWRDANLQAVMGIESRGFILGAAMARVLGVGFVPVRKPGKLPGKVLRQEYTLEYRTDSIEVHADALPAGARVLVIDDVLATGGTLLAALSLARQLQVEVVGAAVLVELAGLRGRERWTSDVPLLANLVY</sequence>
<dbReference type="GO" id="GO:0016208">
    <property type="term" value="F:AMP binding"/>
    <property type="evidence" value="ECO:0007669"/>
    <property type="project" value="TreeGrafter"/>
</dbReference>
<evidence type="ECO:0000313" key="14">
    <source>
        <dbReference type="Proteomes" id="UP000198157"/>
    </source>
</evidence>
<keyword evidence="9 11" id="KW-0808">Transferase</keyword>
<dbReference type="PANTHER" id="PTHR32315:SF3">
    <property type="entry name" value="ADENINE PHOSPHORIBOSYLTRANSFERASE"/>
    <property type="match status" value="1"/>
</dbReference>
<evidence type="ECO:0000256" key="2">
    <source>
        <dbReference type="ARBA" id="ARBA00003968"/>
    </source>
</evidence>
<protein>
    <recommendedName>
        <fullName evidence="6 11">Adenine phosphoribosyltransferase</fullName>
        <shortName evidence="11">APRT</shortName>
        <ecNumber evidence="6 11">2.4.2.7</ecNumber>
    </recommendedName>
</protein>
<dbReference type="NCBIfam" id="NF002636">
    <property type="entry name" value="PRK02304.1-5"/>
    <property type="match status" value="1"/>
</dbReference>
<dbReference type="AlphaFoldDB" id="A0A246HQ69"/>
<comment type="subunit">
    <text evidence="11">Homodimer.</text>
</comment>
<dbReference type="InterPro" id="IPR000836">
    <property type="entry name" value="PRTase_dom"/>
</dbReference>
<dbReference type="EMBL" id="NIVS01000014">
    <property type="protein sequence ID" value="OWQ55007.1"/>
    <property type="molecule type" value="Genomic_DNA"/>
</dbReference>
<dbReference type="UniPathway" id="UPA00588">
    <property type="reaction ID" value="UER00646"/>
</dbReference>
<proteinExistence type="inferred from homology"/>
<dbReference type="OrthoDB" id="9803963at2"/>
<evidence type="ECO:0000256" key="3">
    <source>
        <dbReference type="ARBA" id="ARBA00004496"/>
    </source>
</evidence>
<evidence type="ECO:0000256" key="8">
    <source>
        <dbReference type="ARBA" id="ARBA00022676"/>
    </source>
</evidence>
<dbReference type="NCBIfam" id="NF002634">
    <property type="entry name" value="PRK02304.1-3"/>
    <property type="match status" value="1"/>
</dbReference>
<keyword evidence="8 11" id="KW-0328">Glycosyltransferase</keyword>
<comment type="catalytic activity">
    <reaction evidence="1 11">
        <text>AMP + diphosphate = 5-phospho-alpha-D-ribose 1-diphosphate + adenine</text>
        <dbReference type="Rhea" id="RHEA:16609"/>
        <dbReference type="ChEBI" id="CHEBI:16708"/>
        <dbReference type="ChEBI" id="CHEBI:33019"/>
        <dbReference type="ChEBI" id="CHEBI:58017"/>
        <dbReference type="ChEBI" id="CHEBI:456215"/>
        <dbReference type="EC" id="2.4.2.7"/>
    </reaction>
</comment>
<dbReference type="Gene3D" id="3.40.50.2020">
    <property type="match status" value="1"/>
</dbReference>